<feature type="repeat" description="PPR" evidence="2">
    <location>
        <begin position="288"/>
        <end position="322"/>
    </location>
</feature>
<evidence type="ECO:0000313" key="6">
    <source>
        <dbReference type="Proteomes" id="UP001190700"/>
    </source>
</evidence>
<evidence type="ECO:0000256" key="2">
    <source>
        <dbReference type="PROSITE-ProRule" id="PRU00708"/>
    </source>
</evidence>
<evidence type="ECO:0000259" key="4">
    <source>
        <dbReference type="Pfam" id="PF23276"/>
    </source>
</evidence>
<dbReference type="EMBL" id="LGRX02026597">
    <property type="protein sequence ID" value="KAK3250622.1"/>
    <property type="molecule type" value="Genomic_DNA"/>
</dbReference>
<dbReference type="NCBIfam" id="TIGR00756">
    <property type="entry name" value="PPR"/>
    <property type="match status" value="4"/>
</dbReference>
<feature type="repeat" description="PPR" evidence="2">
    <location>
        <begin position="323"/>
        <end position="357"/>
    </location>
</feature>
<evidence type="ECO:0000256" key="3">
    <source>
        <dbReference type="SAM" id="MobiDB-lite"/>
    </source>
</evidence>
<gene>
    <name evidence="5" type="ORF">CYMTET_40005</name>
</gene>
<sequence length="516" mass="58151">MTSRWSGSSFSRPYGTSPRDLSNAKTSKASNAFREPEPQPEITVDTLCTATHSPPHSSTSRRTELNRARRQRKKILKKKFLPDPEPGKARRRTEGSQQDDLPRDKKLAKELIHADTHAEALKKFSRAFSQRSRPELSLLGMFEYIKTSKLSPGNRSLPLHVVLLNMFRAAEDIGVPVSVKQYTKLISALTSNSTHCSHSWKIALQLQDEMLNNGHEPDVPFYNAVLHTLRKGGKSDLAYQMLLKLLDEGVAVNDRSFEFVVSSYRHTGKLDKALQVMKMMQEAGFQPATETYNTALSCCKRKGNVEVAWKLLDEMEQKGIPRDTFSYSAAISAHAKFGQLELAKQVHARMEADGVKKNTHTYNALLSVYKREGNWEEAFALFEQMKMEGVRRNDTTYHNLIRICRQHGAWRQATSVRDEMQVDGVIFTAETMKQLLTVFISAGKLADAMKMKHMMAYRAEKNDNVFAYHALLGAFARTGAWRMASGIVDEMVSLNIEPTSQGSACLMEAFTKVSSC</sequence>
<feature type="repeat" description="PPR" evidence="2">
    <location>
        <begin position="393"/>
        <end position="427"/>
    </location>
</feature>
<feature type="compositionally biased region" description="Basic and acidic residues" evidence="3">
    <location>
        <begin position="80"/>
        <end position="104"/>
    </location>
</feature>
<dbReference type="Proteomes" id="UP001190700">
    <property type="component" value="Unassembled WGS sequence"/>
</dbReference>
<dbReference type="InterPro" id="IPR057027">
    <property type="entry name" value="TPR_mt"/>
</dbReference>
<feature type="repeat" description="PPR" evidence="2">
    <location>
        <begin position="253"/>
        <end position="287"/>
    </location>
</feature>
<comment type="caution">
    <text evidence="5">The sequence shown here is derived from an EMBL/GenBank/DDBJ whole genome shotgun (WGS) entry which is preliminary data.</text>
</comment>
<feature type="repeat" description="PPR" evidence="2">
    <location>
        <begin position="358"/>
        <end position="392"/>
    </location>
</feature>
<keyword evidence="6" id="KW-1185">Reference proteome</keyword>
<evidence type="ECO:0000313" key="5">
    <source>
        <dbReference type="EMBL" id="KAK3250622.1"/>
    </source>
</evidence>
<dbReference type="SUPFAM" id="SSF48452">
    <property type="entry name" value="TPR-like"/>
    <property type="match status" value="1"/>
</dbReference>
<name>A0AAE0C905_9CHLO</name>
<feature type="compositionally biased region" description="Polar residues" evidence="3">
    <location>
        <begin position="1"/>
        <end position="11"/>
    </location>
</feature>
<feature type="compositionally biased region" description="Basic residues" evidence="3">
    <location>
        <begin position="68"/>
        <end position="79"/>
    </location>
</feature>
<dbReference type="InterPro" id="IPR011990">
    <property type="entry name" value="TPR-like_helical_dom_sf"/>
</dbReference>
<dbReference type="Gene3D" id="1.25.40.10">
    <property type="entry name" value="Tetratricopeptide repeat domain"/>
    <property type="match status" value="4"/>
</dbReference>
<accession>A0AAE0C905</accession>
<dbReference type="PANTHER" id="PTHR47941">
    <property type="entry name" value="PENTATRICOPEPTIDE REPEAT-CONTAINING PROTEIN 3, MITOCHONDRIAL"/>
    <property type="match status" value="1"/>
</dbReference>
<feature type="repeat" description="PPR" evidence="2">
    <location>
        <begin position="464"/>
        <end position="498"/>
    </location>
</feature>
<dbReference type="Pfam" id="PF01535">
    <property type="entry name" value="PPR"/>
    <property type="match status" value="1"/>
</dbReference>
<protein>
    <recommendedName>
        <fullName evidence="4">Pentatricopeptide repeat-containing protein-mitochondrial domain-containing protein</fullName>
    </recommendedName>
</protein>
<reference evidence="5 6" key="1">
    <citation type="journal article" date="2015" name="Genome Biol. Evol.">
        <title>Comparative Genomics of a Bacterivorous Green Alga Reveals Evolutionary Causalities and Consequences of Phago-Mixotrophic Mode of Nutrition.</title>
        <authorList>
            <person name="Burns J.A."/>
            <person name="Paasch A."/>
            <person name="Narechania A."/>
            <person name="Kim E."/>
        </authorList>
    </citation>
    <scope>NUCLEOTIDE SEQUENCE [LARGE SCALE GENOMIC DNA]</scope>
    <source>
        <strain evidence="5 6">PLY_AMNH</strain>
    </source>
</reference>
<feature type="region of interest" description="Disordered" evidence="3">
    <location>
        <begin position="1"/>
        <end position="104"/>
    </location>
</feature>
<feature type="compositionally biased region" description="Low complexity" evidence="3">
    <location>
        <begin position="49"/>
        <end position="60"/>
    </location>
</feature>
<dbReference type="Pfam" id="PF13041">
    <property type="entry name" value="PPR_2"/>
    <property type="match status" value="1"/>
</dbReference>
<feature type="domain" description="Pentatricopeptide repeat-containing protein-mitochondrial" evidence="4">
    <location>
        <begin position="224"/>
        <end position="343"/>
    </location>
</feature>
<dbReference type="PROSITE" id="PS51375">
    <property type="entry name" value="PPR"/>
    <property type="match status" value="6"/>
</dbReference>
<proteinExistence type="predicted"/>
<keyword evidence="1" id="KW-0677">Repeat</keyword>
<evidence type="ECO:0000256" key="1">
    <source>
        <dbReference type="ARBA" id="ARBA00022737"/>
    </source>
</evidence>
<dbReference type="InterPro" id="IPR002885">
    <property type="entry name" value="PPR_rpt"/>
</dbReference>
<dbReference type="Pfam" id="PF23276">
    <property type="entry name" value="TPR_24"/>
    <property type="match status" value="1"/>
</dbReference>
<dbReference type="AlphaFoldDB" id="A0AAE0C905"/>
<feature type="compositionally biased region" description="Polar residues" evidence="3">
    <location>
        <begin position="19"/>
        <end position="30"/>
    </location>
</feature>
<organism evidence="5 6">
    <name type="scientific">Cymbomonas tetramitiformis</name>
    <dbReference type="NCBI Taxonomy" id="36881"/>
    <lineage>
        <taxon>Eukaryota</taxon>
        <taxon>Viridiplantae</taxon>
        <taxon>Chlorophyta</taxon>
        <taxon>Pyramimonadophyceae</taxon>
        <taxon>Pyramimonadales</taxon>
        <taxon>Pyramimonadaceae</taxon>
        <taxon>Cymbomonas</taxon>
    </lineage>
</organism>